<dbReference type="EMBL" id="CAFAHD010000017">
    <property type="protein sequence ID" value="CAB4837275.1"/>
    <property type="molecule type" value="Genomic_DNA"/>
</dbReference>
<evidence type="ECO:0000256" key="2">
    <source>
        <dbReference type="ARBA" id="ARBA00023141"/>
    </source>
</evidence>
<evidence type="ECO:0000256" key="1">
    <source>
        <dbReference type="ARBA" id="ARBA00023002"/>
    </source>
</evidence>
<evidence type="ECO:0000256" key="3">
    <source>
        <dbReference type="ARBA" id="ARBA00029440"/>
    </source>
</evidence>
<dbReference type="EMBL" id="CAFBPT010000002">
    <property type="protein sequence ID" value="CAB5021235.1"/>
    <property type="molecule type" value="Genomic_DNA"/>
</dbReference>
<sequence length="368" mass="39599">MQTSRAANSLAIKGAVKIVGCGLIGTSMALRLKELGIPVILSDSSKENLLLAQDLVGSNVEIKNSLDPELIIVATPPNVILEVIKGEFLKNPNSTFIDVSGIKSKLINQVEGISALSEYFVSVHPMAGREVSGPESARADLFESRAWIISQTHNSNQRTVEFAEELGELMGAAIYKLDPRTHDSVIAAISHLPQILSSALGGTLQNETSSHLNLAGQGLRDVSRLADSDPDLWVALLAGNAEEILPKLALVINRLSKLSQALELGEKQSIRTFLSEGREGRNRIPGKHGLAKRDYTFVPIVIDDKPGGLARIFNECAAIDVNVEDLTMEHSPGQAVGLITLALSESDAIKLQKHLVSKGWLAHAPRKN</sequence>
<dbReference type="InterPro" id="IPR036291">
    <property type="entry name" value="NAD(P)-bd_dom_sf"/>
</dbReference>
<dbReference type="EMBL" id="CAEZYD010000002">
    <property type="protein sequence ID" value="CAB4701462.1"/>
    <property type="molecule type" value="Genomic_DNA"/>
</dbReference>
<dbReference type="SUPFAM" id="SSF51735">
    <property type="entry name" value="NAD(P)-binding Rossmann-fold domains"/>
    <property type="match status" value="1"/>
</dbReference>
<evidence type="ECO:0000313" key="10">
    <source>
        <dbReference type="EMBL" id="CAB4957126.1"/>
    </source>
</evidence>
<evidence type="ECO:0000313" key="5">
    <source>
        <dbReference type="EMBL" id="CAB4680761.1"/>
    </source>
</evidence>
<dbReference type="Gene3D" id="1.10.3660.10">
    <property type="entry name" value="6-phosphogluconate dehydrogenase C-terminal like domain"/>
    <property type="match status" value="1"/>
</dbReference>
<dbReference type="PANTHER" id="PTHR21363:SF0">
    <property type="entry name" value="PREPHENATE DEHYDROGENASE [NADP(+)]"/>
    <property type="match status" value="1"/>
</dbReference>
<dbReference type="GO" id="GO:0008977">
    <property type="term" value="F:prephenate dehydrogenase (NAD+) activity"/>
    <property type="evidence" value="ECO:0007669"/>
    <property type="project" value="InterPro"/>
</dbReference>
<dbReference type="InterPro" id="IPR045865">
    <property type="entry name" value="ACT-like_dom_sf"/>
</dbReference>
<dbReference type="GO" id="GO:0004665">
    <property type="term" value="F:prephenate dehydrogenase (NADP+) activity"/>
    <property type="evidence" value="ECO:0007669"/>
    <property type="project" value="InterPro"/>
</dbReference>
<feature type="domain" description="Prephenate/arogenate dehydrogenase" evidence="4">
    <location>
        <begin position="14"/>
        <end position="292"/>
    </location>
</feature>
<dbReference type="InterPro" id="IPR008927">
    <property type="entry name" value="6-PGluconate_DH-like_C_sf"/>
</dbReference>
<dbReference type="InterPro" id="IPR046826">
    <property type="entry name" value="PDH_N"/>
</dbReference>
<dbReference type="Pfam" id="PF02153">
    <property type="entry name" value="PDH_N"/>
    <property type="match status" value="1"/>
</dbReference>
<evidence type="ECO:0000313" key="7">
    <source>
        <dbReference type="EMBL" id="CAB4811124.1"/>
    </source>
</evidence>
<reference evidence="5" key="1">
    <citation type="submission" date="2020-05" db="EMBL/GenBank/DDBJ databases">
        <authorList>
            <person name="Chiriac C."/>
            <person name="Salcher M."/>
            <person name="Ghai R."/>
            <person name="Kavagutti S V."/>
        </authorList>
    </citation>
    <scope>NUCLEOTIDE SEQUENCE</scope>
</reference>
<dbReference type="EMBL" id="CAFBMA010000001">
    <property type="protein sequence ID" value="CAB4889458.1"/>
    <property type="molecule type" value="Genomic_DNA"/>
</dbReference>
<dbReference type="EMBL" id="CAFAAZ010000001">
    <property type="protein sequence ID" value="CAB4811124.1"/>
    <property type="molecule type" value="Genomic_DNA"/>
</dbReference>
<comment type="pathway">
    <text evidence="3">Amino-acid biosynthesis.</text>
</comment>
<dbReference type="InterPro" id="IPR050812">
    <property type="entry name" value="Preph/Arog_dehydrog"/>
</dbReference>
<dbReference type="SUPFAM" id="SSF48179">
    <property type="entry name" value="6-phosphogluconate dehydrogenase C-terminal domain-like"/>
    <property type="match status" value="1"/>
</dbReference>
<dbReference type="GO" id="GO:0070403">
    <property type="term" value="F:NAD+ binding"/>
    <property type="evidence" value="ECO:0007669"/>
    <property type="project" value="InterPro"/>
</dbReference>
<dbReference type="EMBL" id="CAFBNU010000001">
    <property type="protein sequence ID" value="CAB4957126.1"/>
    <property type="molecule type" value="Genomic_DNA"/>
</dbReference>
<evidence type="ECO:0000313" key="6">
    <source>
        <dbReference type="EMBL" id="CAB4701462.1"/>
    </source>
</evidence>
<keyword evidence="2" id="KW-0028">Amino-acid biosynthesis</keyword>
<gene>
    <name evidence="5" type="ORF">UFOPK2343_01085</name>
    <name evidence="6" type="ORF">UFOPK2652_00213</name>
    <name evidence="7" type="ORF">UFOPK3128_00016</name>
    <name evidence="8" type="ORF">UFOPK3227_00289</name>
    <name evidence="9" type="ORF">UFOPK3511_00256</name>
    <name evidence="10" type="ORF">UFOPK3880_00016</name>
    <name evidence="11" type="ORF">UFOPK4146_00269</name>
</gene>
<evidence type="ECO:0000259" key="4">
    <source>
        <dbReference type="PROSITE" id="PS51176"/>
    </source>
</evidence>
<proteinExistence type="predicted"/>
<keyword evidence="2" id="KW-0057">Aromatic amino acid biosynthesis</keyword>
<accession>A0A6J6N2E3</accession>
<dbReference type="Pfam" id="PF20463">
    <property type="entry name" value="PDH_C"/>
    <property type="match status" value="1"/>
</dbReference>
<name>A0A6J6N2E3_9ZZZZ</name>
<dbReference type="InterPro" id="IPR046825">
    <property type="entry name" value="PDH_C"/>
</dbReference>
<keyword evidence="1" id="KW-0560">Oxidoreductase</keyword>
<dbReference type="SUPFAM" id="SSF55021">
    <property type="entry name" value="ACT-like"/>
    <property type="match status" value="1"/>
</dbReference>
<evidence type="ECO:0000313" key="9">
    <source>
        <dbReference type="EMBL" id="CAB4889458.1"/>
    </source>
</evidence>
<dbReference type="GO" id="GO:0006571">
    <property type="term" value="P:tyrosine biosynthetic process"/>
    <property type="evidence" value="ECO:0007669"/>
    <property type="project" value="InterPro"/>
</dbReference>
<organism evidence="5">
    <name type="scientific">freshwater metagenome</name>
    <dbReference type="NCBI Taxonomy" id="449393"/>
    <lineage>
        <taxon>unclassified sequences</taxon>
        <taxon>metagenomes</taxon>
        <taxon>ecological metagenomes</taxon>
    </lineage>
</organism>
<evidence type="ECO:0000313" key="8">
    <source>
        <dbReference type="EMBL" id="CAB4837275.1"/>
    </source>
</evidence>
<dbReference type="InterPro" id="IPR003099">
    <property type="entry name" value="Prephen_DH"/>
</dbReference>
<dbReference type="AlphaFoldDB" id="A0A6J6N2E3"/>
<evidence type="ECO:0000313" key="11">
    <source>
        <dbReference type="EMBL" id="CAB5021235.1"/>
    </source>
</evidence>
<dbReference type="CDD" id="cd02116">
    <property type="entry name" value="ACT"/>
    <property type="match status" value="1"/>
</dbReference>
<dbReference type="PROSITE" id="PS51176">
    <property type="entry name" value="PDH_ADH"/>
    <property type="match status" value="1"/>
</dbReference>
<dbReference type="NCBIfam" id="NF005111">
    <property type="entry name" value="PRK06545.2-3"/>
    <property type="match status" value="1"/>
</dbReference>
<dbReference type="PANTHER" id="PTHR21363">
    <property type="entry name" value="PREPHENATE DEHYDROGENASE"/>
    <property type="match status" value="1"/>
</dbReference>
<dbReference type="EMBL" id="CAEZXD010000035">
    <property type="protein sequence ID" value="CAB4680761.1"/>
    <property type="molecule type" value="Genomic_DNA"/>
</dbReference>
<protein>
    <submittedName>
        <fullName evidence="5">Unannotated protein</fullName>
    </submittedName>
</protein>
<dbReference type="Gene3D" id="3.40.50.720">
    <property type="entry name" value="NAD(P)-binding Rossmann-like Domain"/>
    <property type="match status" value="1"/>
</dbReference>